<dbReference type="AlphaFoldDB" id="A0A1H9P5V0"/>
<reference evidence="2 3" key="1">
    <citation type="submission" date="2016-10" db="EMBL/GenBank/DDBJ databases">
        <authorList>
            <person name="de Groot N.N."/>
        </authorList>
    </citation>
    <scope>NUCLEOTIDE SEQUENCE [LARGE SCALE GENOMIC DNA]</scope>
    <source>
        <strain evidence="2 3">CGMCC 1.7727</strain>
    </source>
</reference>
<dbReference type="Proteomes" id="UP000199687">
    <property type="component" value="Unassembled WGS sequence"/>
</dbReference>
<proteinExistence type="predicted"/>
<keyword evidence="1" id="KW-0472">Membrane</keyword>
<feature type="transmembrane region" description="Helical" evidence="1">
    <location>
        <begin position="60"/>
        <end position="78"/>
    </location>
</feature>
<keyword evidence="3" id="KW-1185">Reference proteome</keyword>
<dbReference type="STRING" id="531814.SAMN04487944_104108"/>
<evidence type="ECO:0000313" key="2">
    <source>
        <dbReference type="EMBL" id="SER43467.1"/>
    </source>
</evidence>
<accession>A0A1H9P5V0</accession>
<feature type="transmembrane region" description="Helical" evidence="1">
    <location>
        <begin position="90"/>
        <end position="110"/>
    </location>
</feature>
<evidence type="ECO:0000256" key="1">
    <source>
        <dbReference type="SAM" id="Phobius"/>
    </source>
</evidence>
<feature type="transmembrane region" description="Helical" evidence="1">
    <location>
        <begin position="157"/>
        <end position="175"/>
    </location>
</feature>
<dbReference type="EMBL" id="FOGL01000004">
    <property type="protein sequence ID" value="SER43467.1"/>
    <property type="molecule type" value="Genomic_DNA"/>
</dbReference>
<name>A0A1H9P5V0_9BACI</name>
<keyword evidence="1" id="KW-0812">Transmembrane</keyword>
<sequence length="184" mass="21479">MKQAGYGLTLYIILILPPVSELLESMMVFHMHTQMPLFVFSGFLIAPFLQRKFPNFFNKWNRTGIPGLLLVVLIWTYWQLPRAMDDALLLTMVELFKFISLPFLVGVPLHDSWKKVNAKVQYSFLIYIFLSLIITGFLYIWLDEQICNNYLVIEQQTLGWSSLAMGFCLLLYLSMKLFGKENTM</sequence>
<feature type="transmembrane region" description="Helical" evidence="1">
    <location>
        <begin position="27"/>
        <end position="48"/>
    </location>
</feature>
<organism evidence="2 3">
    <name type="scientific">Gracilibacillus ureilyticus</name>
    <dbReference type="NCBI Taxonomy" id="531814"/>
    <lineage>
        <taxon>Bacteria</taxon>
        <taxon>Bacillati</taxon>
        <taxon>Bacillota</taxon>
        <taxon>Bacilli</taxon>
        <taxon>Bacillales</taxon>
        <taxon>Bacillaceae</taxon>
        <taxon>Gracilibacillus</taxon>
    </lineage>
</organism>
<feature type="transmembrane region" description="Helical" evidence="1">
    <location>
        <begin position="122"/>
        <end position="142"/>
    </location>
</feature>
<protein>
    <submittedName>
        <fullName evidence="2">Uncharacterized protein</fullName>
    </submittedName>
</protein>
<dbReference type="RefSeq" id="WP_175480367.1">
    <property type="nucleotide sequence ID" value="NZ_FOGL01000004.1"/>
</dbReference>
<keyword evidence="1" id="KW-1133">Transmembrane helix</keyword>
<gene>
    <name evidence="2" type="ORF">SAMN04487944_104108</name>
</gene>
<evidence type="ECO:0000313" key="3">
    <source>
        <dbReference type="Proteomes" id="UP000199687"/>
    </source>
</evidence>